<dbReference type="Pfam" id="PF01177">
    <property type="entry name" value="Asp_Glu_race"/>
    <property type="match status" value="1"/>
</dbReference>
<evidence type="ECO:0000256" key="1">
    <source>
        <dbReference type="ARBA" id="ARBA00007847"/>
    </source>
</evidence>
<dbReference type="SUPFAM" id="SSF53681">
    <property type="entry name" value="Aspartate/glutamate racemase"/>
    <property type="match status" value="2"/>
</dbReference>
<dbReference type="OrthoDB" id="9803739at2"/>
<protein>
    <submittedName>
        <fullName evidence="3">Aspartate racemase</fullName>
    </submittedName>
</protein>
<comment type="similarity">
    <text evidence="1">Belongs to the aspartate/glutamate racemases family.</text>
</comment>
<dbReference type="InterPro" id="IPR001920">
    <property type="entry name" value="Asp/Glu_race"/>
</dbReference>
<dbReference type="Proteomes" id="UP000186074">
    <property type="component" value="Chromosome"/>
</dbReference>
<dbReference type="InterPro" id="IPR015942">
    <property type="entry name" value="Asp/Glu/hydantoin_racemase"/>
</dbReference>
<name>A0A1P8KLZ8_9BACT</name>
<reference evidence="3 4" key="1">
    <citation type="submission" date="2017-01" db="EMBL/GenBank/DDBJ databases">
        <title>Genome sequencing of Arcobacter sp. LPB0137.</title>
        <authorList>
            <person name="Lee G.-W."/>
            <person name="Yi H."/>
        </authorList>
    </citation>
    <scope>NUCLEOTIDE SEQUENCE [LARGE SCALE GENOMIC DNA]</scope>
    <source>
        <strain evidence="3 4">LPB0137</strain>
    </source>
</reference>
<accession>A0A1P8KLZ8</accession>
<evidence type="ECO:0000313" key="3">
    <source>
        <dbReference type="EMBL" id="APW65571.1"/>
    </source>
</evidence>
<organism evidence="3 4">
    <name type="scientific">Poseidonibacter parvus</name>
    <dbReference type="NCBI Taxonomy" id="1850254"/>
    <lineage>
        <taxon>Bacteria</taxon>
        <taxon>Pseudomonadati</taxon>
        <taxon>Campylobacterota</taxon>
        <taxon>Epsilonproteobacteria</taxon>
        <taxon>Campylobacterales</taxon>
        <taxon>Arcobacteraceae</taxon>
        <taxon>Poseidonibacter</taxon>
    </lineage>
</organism>
<dbReference type="AlphaFoldDB" id="A0A1P8KLZ8"/>
<dbReference type="STRING" id="1850254.LPB137_06780"/>
<proteinExistence type="inferred from homology"/>
<sequence>MKTIGLLGGMSWESTALYYKQINEQIKKELGSLHSAKVVIYSVDFDEIEKLQHIGAWDKTAEILSSAAKNIENANADFLLICTNTMHKVVDSIEKNINIPIVHIADATAKVLQKDGIKKIGLLGTAFTMQEDFYKKRISDNFDIEVIVPSLEDIQIVHKIIYEELCLGIVKDDSRKEYLRIIDSLTSKGCEGIILGCTEICMLIKEEHTKTRLYDTTTIHAQQAVSKALN</sequence>
<dbReference type="PANTHER" id="PTHR21198">
    <property type="entry name" value="GLUTAMATE RACEMASE"/>
    <property type="match status" value="1"/>
</dbReference>
<dbReference type="GO" id="GO:0047661">
    <property type="term" value="F:amino-acid racemase activity"/>
    <property type="evidence" value="ECO:0007669"/>
    <property type="project" value="InterPro"/>
</dbReference>
<dbReference type="Gene3D" id="3.40.50.1860">
    <property type="match status" value="2"/>
</dbReference>
<dbReference type="PANTHER" id="PTHR21198:SF7">
    <property type="entry name" value="ASPARTATE-GLUTAMATE RACEMASE FAMILY"/>
    <property type="match status" value="1"/>
</dbReference>
<dbReference type="NCBIfam" id="TIGR00035">
    <property type="entry name" value="asp_race"/>
    <property type="match status" value="1"/>
</dbReference>
<keyword evidence="2" id="KW-0413">Isomerase</keyword>
<keyword evidence="4" id="KW-1185">Reference proteome</keyword>
<dbReference type="EMBL" id="CP019070">
    <property type="protein sequence ID" value="APW65571.1"/>
    <property type="molecule type" value="Genomic_DNA"/>
</dbReference>
<dbReference type="RefSeq" id="WP_076086135.1">
    <property type="nucleotide sequence ID" value="NZ_CP019070.1"/>
</dbReference>
<dbReference type="KEGG" id="alp:LPB137_06780"/>
<evidence type="ECO:0000256" key="2">
    <source>
        <dbReference type="ARBA" id="ARBA00023235"/>
    </source>
</evidence>
<dbReference type="InterPro" id="IPR004380">
    <property type="entry name" value="Asp_race"/>
</dbReference>
<gene>
    <name evidence="3" type="ORF">LPB137_06780</name>
</gene>
<evidence type="ECO:0000313" key="4">
    <source>
        <dbReference type="Proteomes" id="UP000186074"/>
    </source>
</evidence>